<protein>
    <submittedName>
        <fullName evidence="1">Uncharacterized protein</fullName>
    </submittedName>
</protein>
<dbReference type="AlphaFoldDB" id="A0A6A6VKH8"/>
<evidence type="ECO:0000313" key="1">
    <source>
        <dbReference type="EMBL" id="KAF2751105.1"/>
    </source>
</evidence>
<gene>
    <name evidence="1" type="ORF">M011DRAFT_101522</name>
</gene>
<sequence length="180" mass="20397">MHRSLGCDAKPFWARCCPEAYLLRFCGCQGCAMFVMVKLKRWREGRFKDPSWHMEGSLQFAPTARLLAAKGSVVCSEVMRELQNDEKQFQVNCKSEEDEMLGRKVCSSVNEGRSFCYSVLEGAARSSIRQDIPLSASHMHAPQPSHRPGIWILPDKRKQRHCLAHLFAPLASLDPEGTTR</sequence>
<dbReference type="Proteomes" id="UP000799440">
    <property type="component" value="Unassembled WGS sequence"/>
</dbReference>
<evidence type="ECO:0000313" key="2">
    <source>
        <dbReference type="Proteomes" id="UP000799440"/>
    </source>
</evidence>
<name>A0A6A6VKH8_9PLEO</name>
<reference evidence="1" key="1">
    <citation type="journal article" date="2020" name="Stud. Mycol.">
        <title>101 Dothideomycetes genomes: a test case for predicting lifestyles and emergence of pathogens.</title>
        <authorList>
            <person name="Haridas S."/>
            <person name="Albert R."/>
            <person name="Binder M."/>
            <person name="Bloem J."/>
            <person name="Labutti K."/>
            <person name="Salamov A."/>
            <person name="Andreopoulos B."/>
            <person name="Baker S."/>
            <person name="Barry K."/>
            <person name="Bills G."/>
            <person name="Bluhm B."/>
            <person name="Cannon C."/>
            <person name="Castanera R."/>
            <person name="Culley D."/>
            <person name="Daum C."/>
            <person name="Ezra D."/>
            <person name="Gonzalez J."/>
            <person name="Henrissat B."/>
            <person name="Kuo A."/>
            <person name="Liang C."/>
            <person name="Lipzen A."/>
            <person name="Lutzoni F."/>
            <person name="Magnuson J."/>
            <person name="Mondo S."/>
            <person name="Nolan M."/>
            <person name="Ohm R."/>
            <person name="Pangilinan J."/>
            <person name="Park H.-J."/>
            <person name="Ramirez L."/>
            <person name="Alfaro M."/>
            <person name="Sun H."/>
            <person name="Tritt A."/>
            <person name="Yoshinaga Y."/>
            <person name="Zwiers L.-H."/>
            <person name="Turgeon B."/>
            <person name="Goodwin S."/>
            <person name="Spatafora J."/>
            <person name="Crous P."/>
            <person name="Grigoriev I."/>
        </authorList>
    </citation>
    <scope>NUCLEOTIDE SEQUENCE</scope>
    <source>
        <strain evidence="1">CBS 119925</strain>
    </source>
</reference>
<dbReference type="EMBL" id="MU006562">
    <property type="protein sequence ID" value="KAF2751105.1"/>
    <property type="molecule type" value="Genomic_DNA"/>
</dbReference>
<proteinExistence type="predicted"/>
<accession>A0A6A6VKH8</accession>
<organism evidence="1 2">
    <name type="scientific">Sporormia fimetaria CBS 119925</name>
    <dbReference type="NCBI Taxonomy" id="1340428"/>
    <lineage>
        <taxon>Eukaryota</taxon>
        <taxon>Fungi</taxon>
        <taxon>Dikarya</taxon>
        <taxon>Ascomycota</taxon>
        <taxon>Pezizomycotina</taxon>
        <taxon>Dothideomycetes</taxon>
        <taxon>Pleosporomycetidae</taxon>
        <taxon>Pleosporales</taxon>
        <taxon>Sporormiaceae</taxon>
        <taxon>Sporormia</taxon>
    </lineage>
</organism>
<keyword evidence="2" id="KW-1185">Reference proteome</keyword>